<comment type="caution">
    <text evidence="3">The sequence shown here is derived from an EMBL/GenBank/DDBJ whole genome shotgun (WGS) entry which is preliminary data.</text>
</comment>
<feature type="region of interest" description="Disordered" evidence="1">
    <location>
        <begin position="1"/>
        <end position="28"/>
    </location>
</feature>
<proteinExistence type="predicted"/>
<evidence type="ECO:0000256" key="1">
    <source>
        <dbReference type="SAM" id="MobiDB-lite"/>
    </source>
</evidence>
<evidence type="ECO:0000313" key="4">
    <source>
        <dbReference type="Proteomes" id="UP001360560"/>
    </source>
</evidence>
<keyword evidence="2" id="KW-1133">Transmembrane helix</keyword>
<feature type="compositionally biased region" description="Low complexity" evidence="1">
    <location>
        <begin position="9"/>
        <end position="28"/>
    </location>
</feature>
<evidence type="ECO:0000313" key="3">
    <source>
        <dbReference type="EMBL" id="GMM37745.1"/>
    </source>
</evidence>
<dbReference type="AlphaFoldDB" id="A0AAV5QU44"/>
<dbReference type="RefSeq" id="XP_064854741.1">
    <property type="nucleotide sequence ID" value="XM_064998669.1"/>
</dbReference>
<dbReference type="Proteomes" id="UP001360560">
    <property type="component" value="Unassembled WGS sequence"/>
</dbReference>
<protein>
    <submittedName>
        <fullName evidence="3">Uncharacterized protein</fullName>
    </submittedName>
</protein>
<name>A0AAV5QU44_9ASCO</name>
<keyword evidence="2" id="KW-0472">Membrane</keyword>
<dbReference type="EMBL" id="BTFZ01000012">
    <property type="protein sequence ID" value="GMM37745.1"/>
    <property type="molecule type" value="Genomic_DNA"/>
</dbReference>
<evidence type="ECO:0000256" key="2">
    <source>
        <dbReference type="SAM" id="Phobius"/>
    </source>
</evidence>
<reference evidence="3 4" key="1">
    <citation type="journal article" date="2023" name="Elife">
        <title>Identification of key yeast species and microbe-microbe interactions impacting larval growth of Drosophila in the wild.</title>
        <authorList>
            <person name="Mure A."/>
            <person name="Sugiura Y."/>
            <person name="Maeda R."/>
            <person name="Honda K."/>
            <person name="Sakurai N."/>
            <person name="Takahashi Y."/>
            <person name="Watada M."/>
            <person name="Katoh T."/>
            <person name="Gotoh A."/>
            <person name="Gotoh Y."/>
            <person name="Taniguchi I."/>
            <person name="Nakamura K."/>
            <person name="Hayashi T."/>
            <person name="Katayama T."/>
            <person name="Uemura T."/>
            <person name="Hattori Y."/>
        </authorList>
    </citation>
    <scope>NUCLEOTIDE SEQUENCE [LARGE SCALE GENOMIC DNA]</scope>
    <source>
        <strain evidence="3 4">SC-9</strain>
    </source>
</reference>
<feature type="region of interest" description="Disordered" evidence="1">
    <location>
        <begin position="68"/>
        <end position="97"/>
    </location>
</feature>
<feature type="transmembrane region" description="Helical" evidence="2">
    <location>
        <begin position="41"/>
        <end position="59"/>
    </location>
</feature>
<gene>
    <name evidence="3" type="ORF">DASC09_050700</name>
</gene>
<keyword evidence="2" id="KW-0812">Transmembrane</keyword>
<accession>A0AAV5QU44</accession>
<organism evidence="3 4">
    <name type="scientific">Saccharomycopsis crataegensis</name>
    <dbReference type="NCBI Taxonomy" id="43959"/>
    <lineage>
        <taxon>Eukaryota</taxon>
        <taxon>Fungi</taxon>
        <taxon>Dikarya</taxon>
        <taxon>Ascomycota</taxon>
        <taxon>Saccharomycotina</taxon>
        <taxon>Saccharomycetes</taxon>
        <taxon>Saccharomycopsidaceae</taxon>
        <taxon>Saccharomycopsis</taxon>
    </lineage>
</organism>
<dbReference type="GeneID" id="90075720"/>
<sequence length="420" mass="47792">MSNLRKRQQQQQQQPHKPKANAAAAPHHQGMRKIKSLMLEVVMYVVLAIIALNLLGNLLDKIDTNDTEQQSISNPRDNDLVSDIQPSTSASDHHPTIKIDMSLPSGISASEYLSSSKYLQSLKFSSFQTIEKPVMVAGGAAKQGPDRNDIIYINSKLMPQKVFPIWSEAIENEVELFDIRIYINGKQNFNISNPRNKLIEPDWFIEGVRLVDDVVKQSPLSLSRKKLQRFANSLESNVYFHIYLYSRHGASTMENAAATFHKIIAIDNHELVRFGPVSLDDGKPELLINPSFSFTIINVQEIIDYPKLSDSMKQSIDLDVVNRRDAKSGTIGLFYPIIHLNRLNFKYSKFVPVIDDSAMVTLEFKISDSWSIFKIFIKLKDIFEGLISWTSNYRNGVIRPIVDLFNKGLVDILQIVYFFL</sequence>
<keyword evidence="4" id="KW-1185">Reference proteome</keyword>